<dbReference type="Proteomes" id="UP001058364">
    <property type="component" value="Chromosome"/>
</dbReference>
<dbReference type="InterPro" id="IPR051620">
    <property type="entry name" value="ORF904-like_C"/>
</dbReference>
<protein>
    <submittedName>
        <fullName evidence="5">Phage/plasmid primase, P4 family</fullName>
    </submittedName>
</protein>
<evidence type="ECO:0000313" key="6">
    <source>
        <dbReference type="Proteomes" id="UP001058364"/>
    </source>
</evidence>
<keyword evidence="3" id="KW-0067">ATP-binding</keyword>
<dbReference type="EMBL" id="CP103423">
    <property type="protein sequence ID" value="UWD34042.1"/>
    <property type="molecule type" value="Genomic_DNA"/>
</dbReference>
<dbReference type="InterPro" id="IPR045455">
    <property type="entry name" value="NrS-1_pol-like_helicase"/>
</dbReference>
<keyword evidence="2" id="KW-0378">Hydrolase</keyword>
<evidence type="ECO:0000259" key="4">
    <source>
        <dbReference type="PROSITE" id="PS51206"/>
    </source>
</evidence>
<evidence type="ECO:0000256" key="2">
    <source>
        <dbReference type="ARBA" id="ARBA00022801"/>
    </source>
</evidence>
<accession>A0ABY5TTP4</accession>
<dbReference type="Gene3D" id="3.40.50.300">
    <property type="entry name" value="P-loop containing nucleotide triphosphate hydrolases"/>
    <property type="match status" value="1"/>
</dbReference>
<dbReference type="InterPro" id="IPR027417">
    <property type="entry name" value="P-loop_NTPase"/>
</dbReference>
<dbReference type="PANTHER" id="PTHR35372">
    <property type="entry name" value="ATP BINDING PROTEIN-RELATED"/>
    <property type="match status" value="1"/>
</dbReference>
<gene>
    <name evidence="5" type="ORF">NX772_02965</name>
</gene>
<dbReference type="InterPro" id="IPR014015">
    <property type="entry name" value="Helicase_SF3_DNA-vir"/>
</dbReference>
<proteinExistence type="predicted"/>
<keyword evidence="6" id="KW-1185">Reference proteome</keyword>
<dbReference type="PANTHER" id="PTHR35372:SF2">
    <property type="entry name" value="SF3 HELICASE DOMAIN-CONTAINING PROTEIN"/>
    <property type="match status" value="1"/>
</dbReference>
<evidence type="ECO:0000313" key="5">
    <source>
        <dbReference type="EMBL" id="UWD34042.1"/>
    </source>
</evidence>
<name>A0ABY5TTP4_9BACT</name>
<evidence type="ECO:0000256" key="3">
    <source>
        <dbReference type="ARBA" id="ARBA00022840"/>
    </source>
</evidence>
<dbReference type="InterPro" id="IPR006500">
    <property type="entry name" value="Helicase_put_C_phage/plasmid"/>
</dbReference>
<keyword evidence="1" id="KW-0547">Nucleotide-binding</keyword>
<organism evidence="5 6">
    <name type="scientific">Mesomycoplasma molare</name>
    <dbReference type="NCBI Taxonomy" id="171288"/>
    <lineage>
        <taxon>Bacteria</taxon>
        <taxon>Bacillati</taxon>
        <taxon>Mycoplasmatota</taxon>
        <taxon>Mycoplasmoidales</taxon>
        <taxon>Metamycoplasmataceae</taxon>
        <taxon>Mesomycoplasma</taxon>
    </lineage>
</organism>
<dbReference type="NCBIfam" id="TIGR01613">
    <property type="entry name" value="primase_Cterm"/>
    <property type="match status" value="1"/>
</dbReference>
<dbReference type="PROSITE" id="PS51206">
    <property type="entry name" value="SF3_HELICASE_1"/>
    <property type="match status" value="1"/>
</dbReference>
<evidence type="ECO:0000256" key="1">
    <source>
        <dbReference type="ARBA" id="ARBA00022741"/>
    </source>
</evidence>
<dbReference type="SUPFAM" id="SSF56747">
    <property type="entry name" value="Prim-pol domain"/>
    <property type="match status" value="1"/>
</dbReference>
<dbReference type="Pfam" id="PF19263">
    <property type="entry name" value="DUF5906"/>
    <property type="match status" value="1"/>
</dbReference>
<dbReference type="SUPFAM" id="SSF52540">
    <property type="entry name" value="P-loop containing nucleoside triphosphate hydrolases"/>
    <property type="match status" value="1"/>
</dbReference>
<feature type="domain" description="SF3 helicase" evidence="4">
    <location>
        <begin position="384"/>
        <end position="539"/>
    </location>
</feature>
<dbReference type="RefSeq" id="WP_036449963.1">
    <property type="nucleotide sequence ID" value="NZ_CP103423.1"/>
</dbReference>
<reference evidence="5" key="1">
    <citation type="submission" date="2022-08" db="EMBL/GenBank/DDBJ databases">
        <title>Complete genome sequence of Mycoplasma molare type strain H 542.</title>
        <authorList>
            <person name="Spergser J."/>
        </authorList>
    </citation>
    <scope>NUCLEOTIDE SEQUENCE</scope>
    <source>
        <strain evidence="5">H 542</strain>
    </source>
</reference>
<sequence length="677" mass="79424">MNEKEKNLIDKEALNNFFNNECEFIILNNDKTPKHSFKGGKNLYRFEEVKSEQNLGIYLQDNWVVLDIDNKDNPLSSKKLIEIIDDFGWQCNIMKTDRGHHLWFKLANELKNAVDIVLPFGIKADVKASKNNGYVVIKKDGSFRQWIRFFKSVDLLPSELTPLDNKDAFKDLASPVLLEEGSRRDNLFQRIKTFALAGWDRTRTFNVLSAINKFLFLKPLDEYEVENCFLGSEQFFEKYKNRYVFHNGREFLHLNFINFLIEEYKLKRYSKQLFVFDKEEEIYKRADDNFLMGLMLKENKMLKKAQLSEVLNHLKVTTAIPEKEPEKNIVALKNTYYNLETYRKIKPDDKYFVISKINVEYNRRYLRTETIDKFFNNITLNDKQLINILYEYIGYCLTPDTRYQKSLLLYGPTASNGKSTFLEVLTNFFSVENVSFLSFEELNGRFSTSTLIDKMVNIGADISTDHIKDPSKFKKLSSGDNVEAEFKGKDMFSFKNKAKLIFAANKLPTTSEKSYGYFRRFLIVPFDAEFKGNNDDKNVLDKLLTKNNMNVLFNYAIEGLKRLREKGGFTESDKVNDILTEYERNNNSVVLYLENSVQHSEEEIKAGLNIHDKAIFELYLDYKQYCGDFGYKALSLVKFKEEIMLYYKKIRLTTIRILENGIFKEKFLVTGGKHKKD</sequence>